<keyword evidence="1" id="KW-0812">Transmembrane</keyword>
<evidence type="ECO:0000256" key="1">
    <source>
        <dbReference type="SAM" id="Phobius"/>
    </source>
</evidence>
<accession>A0A915HNW1</accession>
<reference evidence="3" key="1">
    <citation type="submission" date="2022-11" db="UniProtKB">
        <authorList>
            <consortium name="WormBaseParasite"/>
        </authorList>
    </citation>
    <scope>IDENTIFICATION</scope>
</reference>
<dbReference type="AlphaFoldDB" id="A0A915HNW1"/>
<keyword evidence="2" id="KW-1185">Reference proteome</keyword>
<feature type="transmembrane region" description="Helical" evidence="1">
    <location>
        <begin position="61"/>
        <end position="80"/>
    </location>
</feature>
<sequence>MPGAIIAMANESLKKKITASKNYLLCLTIPRTTTPLGKADSDHTCFSYGEEESILIEIKRVYLVIHIFFHFVIYIIVIALEIAKRLTFSVDEEYVRVNSATWGGTGSEYECDKPKRGQIQ</sequence>
<protein>
    <submittedName>
        <fullName evidence="3">Uncharacterized protein</fullName>
    </submittedName>
</protein>
<evidence type="ECO:0000313" key="2">
    <source>
        <dbReference type="Proteomes" id="UP000887565"/>
    </source>
</evidence>
<keyword evidence="1" id="KW-0472">Membrane</keyword>
<proteinExistence type="predicted"/>
<name>A0A915HNW1_ROMCU</name>
<evidence type="ECO:0000313" key="3">
    <source>
        <dbReference type="WBParaSite" id="nRc.2.0.1.t03042-RA"/>
    </source>
</evidence>
<organism evidence="2 3">
    <name type="scientific">Romanomermis culicivorax</name>
    <name type="common">Nematode worm</name>
    <dbReference type="NCBI Taxonomy" id="13658"/>
    <lineage>
        <taxon>Eukaryota</taxon>
        <taxon>Metazoa</taxon>
        <taxon>Ecdysozoa</taxon>
        <taxon>Nematoda</taxon>
        <taxon>Enoplea</taxon>
        <taxon>Dorylaimia</taxon>
        <taxon>Mermithida</taxon>
        <taxon>Mermithoidea</taxon>
        <taxon>Mermithidae</taxon>
        <taxon>Romanomermis</taxon>
    </lineage>
</organism>
<keyword evidence="1" id="KW-1133">Transmembrane helix</keyword>
<dbReference type="Proteomes" id="UP000887565">
    <property type="component" value="Unplaced"/>
</dbReference>
<dbReference type="WBParaSite" id="nRc.2.0.1.t03042-RA">
    <property type="protein sequence ID" value="nRc.2.0.1.t03042-RA"/>
    <property type="gene ID" value="nRc.2.0.1.g03042"/>
</dbReference>